<name>A0A9P5YX78_9AGAR</name>
<feature type="domain" description="MYND-type" evidence="6">
    <location>
        <begin position="293"/>
        <end position="333"/>
    </location>
</feature>
<evidence type="ECO:0000313" key="8">
    <source>
        <dbReference type="Proteomes" id="UP000807469"/>
    </source>
</evidence>
<comment type="caution">
    <text evidence="7">The sequence shown here is derived from an EMBL/GenBank/DDBJ whole genome shotgun (WGS) entry which is preliminary data.</text>
</comment>
<dbReference type="GO" id="GO:0008270">
    <property type="term" value="F:zinc ion binding"/>
    <property type="evidence" value="ECO:0007669"/>
    <property type="project" value="UniProtKB-KW"/>
</dbReference>
<dbReference type="Gene3D" id="6.10.140.2220">
    <property type="match status" value="1"/>
</dbReference>
<keyword evidence="2 4" id="KW-0863">Zinc-finger</keyword>
<protein>
    <recommendedName>
        <fullName evidence="6">MYND-type domain-containing protein</fullName>
    </recommendedName>
</protein>
<keyword evidence="3" id="KW-0862">Zinc</keyword>
<dbReference type="OrthoDB" id="432970at2759"/>
<organism evidence="7 8">
    <name type="scientific">Pholiota conissans</name>
    <dbReference type="NCBI Taxonomy" id="109636"/>
    <lineage>
        <taxon>Eukaryota</taxon>
        <taxon>Fungi</taxon>
        <taxon>Dikarya</taxon>
        <taxon>Basidiomycota</taxon>
        <taxon>Agaricomycotina</taxon>
        <taxon>Agaricomycetes</taxon>
        <taxon>Agaricomycetidae</taxon>
        <taxon>Agaricales</taxon>
        <taxon>Agaricineae</taxon>
        <taxon>Strophariaceae</taxon>
        <taxon>Pholiota</taxon>
    </lineage>
</organism>
<dbReference type="Pfam" id="PF01753">
    <property type="entry name" value="zf-MYND"/>
    <property type="match status" value="1"/>
</dbReference>
<dbReference type="AlphaFoldDB" id="A0A9P5YX78"/>
<evidence type="ECO:0000313" key="7">
    <source>
        <dbReference type="EMBL" id="KAF9475516.1"/>
    </source>
</evidence>
<dbReference type="EMBL" id="MU155329">
    <property type="protein sequence ID" value="KAF9475516.1"/>
    <property type="molecule type" value="Genomic_DNA"/>
</dbReference>
<gene>
    <name evidence="7" type="ORF">BDN70DRAFT_883624</name>
</gene>
<evidence type="ECO:0000256" key="2">
    <source>
        <dbReference type="ARBA" id="ARBA00022771"/>
    </source>
</evidence>
<reference evidence="7" key="1">
    <citation type="submission" date="2020-11" db="EMBL/GenBank/DDBJ databases">
        <authorList>
            <consortium name="DOE Joint Genome Institute"/>
            <person name="Ahrendt S."/>
            <person name="Riley R."/>
            <person name="Andreopoulos W."/>
            <person name="Labutti K."/>
            <person name="Pangilinan J."/>
            <person name="Ruiz-Duenas F.J."/>
            <person name="Barrasa J.M."/>
            <person name="Sanchez-Garcia M."/>
            <person name="Camarero S."/>
            <person name="Miyauchi S."/>
            <person name="Serrano A."/>
            <person name="Linde D."/>
            <person name="Babiker R."/>
            <person name="Drula E."/>
            <person name="Ayuso-Fernandez I."/>
            <person name="Pacheco R."/>
            <person name="Padilla G."/>
            <person name="Ferreira P."/>
            <person name="Barriuso J."/>
            <person name="Kellner H."/>
            <person name="Castanera R."/>
            <person name="Alfaro M."/>
            <person name="Ramirez L."/>
            <person name="Pisabarro A.G."/>
            <person name="Kuo A."/>
            <person name="Tritt A."/>
            <person name="Lipzen A."/>
            <person name="He G."/>
            <person name="Yan M."/>
            <person name="Ng V."/>
            <person name="Cullen D."/>
            <person name="Martin F."/>
            <person name="Rosso M.-N."/>
            <person name="Henrissat B."/>
            <person name="Hibbett D."/>
            <person name="Martinez A.T."/>
            <person name="Grigoriev I.V."/>
        </authorList>
    </citation>
    <scope>NUCLEOTIDE SEQUENCE</scope>
    <source>
        <strain evidence="7">CIRM-BRFM 674</strain>
    </source>
</reference>
<feature type="compositionally biased region" description="Basic and acidic residues" evidence="5">
    <location>
        <begin position="72"/>
        <end position="83"/>
    </location>
</feature>
<feature type="region of interest" description="Disordered" evidence="5">
    <location>
        <begin position="70"/>
        <end position="94"/>
    </location>
</feature>
<keyword evidence="8" id="KW-1185">Reference proteome</keyword>
<evidence type="ECO:0000256" key="4">
    <source>
        <dbReference type="PROSITE-ProRule" id="PRU00134"/>
    </source>
</evidence>
<evidence type="ECO:0000256" key="3">
    <source>
        <dbReference type="ARBA" id="ARBA00022833"/>
    </source>
</evidence>
<keyword evidence="1" id="KW-0479">Metal-binding</keyword>
<dbReference type="PROSITE" id="PS50865">
    <property type="entry name" value="ZF_MYND_2"/>
    <property type="match status" value="1"/>
</dbReference>
<evidence type="ECO:0000256" key="5">
    <source>
        <dbReference type="SAM" id="MobiDB-lite"/>
    </source>
</evidence>
<accession>A0A9P5YX78</accession>
<dbReference type="InterPro" id="IPR002893">
    <property type="entry name" value="Znf_MYND"/>
</dbReference>
<evidence type="ECO:0000256" key="1">
    <source>
        <dbReference type="ARBA" id="ARBA00022723"/>
    </source>
</evidence>
<evidence type="ECO:0000259" key="6">
    <source>
        <dbReference type="PROSITE" id="PS50865"/>
    </source>
</evidence>
<sequence length="338" mass="38350">MTTPSSNENTVLDLHDIALLLNYERASTEPRFRYTKLREVAQPGQDFRTILTPASEWHEASVPRTGFVFEKSTPKTSKERDEPDLPTNMLAPSPSPAELALTSTQLETYYWQARNHDGCFAAVALFQNFMDLFPASARIRVRTLESPGKTIREYTSSLQDRCILEFNLINPRSMNMSVVLHNSKSYLTGCTPSSIHAVIGFAEPGSGVDVILDLASLQFGDVGRGFRGKGLFVLEPVDQYENRLDKFAEQNTFQDLKMSTRINTNTTPNNDWLKEVTKRAKRRWDNRHNAHWCGHCGAPPRDHDLKRCGRCRKAWYCNAEHQGAAWPFHKHFCADGGK</sequence>
<dbReference type="Proteomes" id="UP000807469">
    <property type="component" value="Unassembled WGS sequence"/>
</dbReference>
<proteinExistence type="predicted"/>
<dbReference type="SUPFAM" id="SSF144232">
    <property type="entry name" value="HIT/MYND zinc finger-like"/>
    <property type="match status" value="1"/>
</dbReference>